<protein>
    <submittedName>
        <fullName evidence="2">Uncharacterized protein</fullName>
    </submittedName>
</protein>
<comment type="caution">
    <text evidence="2">The sequence shown here is derived from an EMBL/GenBank/DDBJ whole genome shotgun (WGS) entry which is preliminary data.</text>
</comment>
<evidence type="ECO:0000256" key="1">
    <source>
        <dbReference type="SAM" id="MobiDB-lite"/>
    </source>
</evidence>
<dbReference type="EMBL" id="LAZR01000428">
    <property type="protein sequence ID" value="KKN69329.1"/>
    <property type="molecule type" value="Genomic_DNA"/>
</dbReference>
<sequence length="64" mass="7268">MEKSNNIHPENCGDSLAHQQHLGIHPEVRQVSTETDEEKGDSFFELGKFYFPAVFESKQEASLC</sequence>
<organism evidence="2">
    <name type="scientific">marine sediment metagenome</name>
    <dbReference type="NCBI Taxonomy" id="412755"/>
    <lineage>
        <taxon>unclassified sequences</taxon>
        <taxon>metagenomes</taxon>
        <taxon>ecological metagenomes</taxon>
    </lineage>
</organism>
<name>A0A0F9SR39_9ZZZZ</name>
<feature type="region of interest" description="Disordered" evidence="1">
    <location>
        <begin position="1"/>
        <end position="39"/>
    </location>
</feature>
<dbReference type="AlphaFoldDB" id="A0A0F9SR39"/>
<reference evidence="2" key="1">
    <citation type="journal article" date="2015" name="Nature">
        <title>Complex archaea that bridge the gap between prokaryotes and eukaryotes.</title>
        <authorList>
            <person name="Spang A."/>
            <person name="Saw J.H."/>
            <person name="Jorgensen S.L."/>
            <person name="Zaremba-Niedzwiedzka K."/>
            <person name="Martijn J."/>
            <person name="Lind A.E."/>
            <person name="van Eijk R."/>
            <person name="Schleper C."/>
            <person name="Guy L."/>
            <person name="Ettema T.J."/>
        </authorList>
    </citation>
    <scope>NUCLEOTIDE SEQUENCE</scope>
</reference>
<evidence type="ECO:0000313" key="2">
    <source>
        <dbReference type="EMBL" id="KKN69329.1"/>
    </source>
</evidence>
<accession>A0A0F9SR39</accession>
<proteinExistence type="predicted"/>
<gene>
    <name evidence="2" type="ORF">LCGC14_0441880</name>
</gene>